<gene>
    <name evidence="1" type="ORF">BECKFM1743A_GA0114220_101434</name>
    <name evidence="3" type="ORF">BECKFM1743B_GA0114221_101484</name>
    <name evidence="2" type="ORF">BECKFM1743C_GA0114222_101604</name>
</gene>
<name>A0A450W0V1_9GAMM</name>
<dbReference type="EMBL" id="CAADFA010000160">
    <property type="protein sequence ID" value="VFJ55595.1"/>
    <property type="molecule type" value="Genomic_DNA"/>
</dbReference>
<accession>A0A450W0V1</accession>
<evidence type="ECO:0000313" key="2">
    <source>
        <dbReference type="EMBL" id="VFJ55595.1"/>
    </source>
</evidence>
<organism evidence="3">
    <name type="scientific">Candidatus Kentrum sp. FM</name>
    <dbReference type="NCBI Taxonomy" id="2126340"/>
    <lineage>
        <taxon>Bacteria</taxon>
        <taxon>Pseudomonadati</taxon>
        <taxon>Pseudomonadota</taxon>
        <taxon>Gammaproteobacteria</taxon>
        <taxon>Candidatus Kentrum</taxon>
    </lineage>
</organism>
<dbReference type="EMBL" id="CAADFL010000148">
    <property type="protein sequence ID" value="VFK10649.1"/>
    <property type="molecule type" value="Genomic_DNA"/>
</dbReference>
<protein>
    <submittedName>
        <fullName evidence="3">Uncharacterized protein</fullName>
    </submittedName>
</protein>
<reference evidence="3" key="1">
    <citation type="submission" date="2019-02" db="EMBL/GenBank/DDBJ databases">
        <authorList>
            <person name="Gruber-Vodicka R. H."/>
            <person name="Seah K. B. B."/>
        </authorList>
    </citation>
    <scope>NUCLEOTIDE SEQUENCE</scope>
    <source>
        <strain evidence="1">BECK_BZ163</strain>
        <strain evidence="3">BECK_BZ164</strain>
        <strain evidence="2">BECK_BZ165</strain>
    </source>
</reference>
<proteinExistence type="predicted"/>
<sequence length="263" mass="30072">MSKLQFEEGVTFFQGEDPDALAEKVEQVLNDVLDKQLRMVAMVGKLAAGRPWEEARRADDGTVLPLVYTRAFRKLLVDEQKYDEKVLDDGNFVAVREASIAESDIEPEILIRKREVGRWLSIFDKMARRENWSAERIQGILAEYIGAYAGEPSSDTPLDEVLTKRAGLPLRNTTLLRITPEEIRQLEERSERERIAYYGRLFDQFRIILEGIERGELYRIGTVIGVDGRPTIVRGKKPEKKDIWSGELVPGAEAAYIESRYLP</sequence>
<dbReference type="AlphaFoldDB" id="A0A450W0V1"/>
<dbReference type="EMBL" id="CAADEZ010000143">
    <property type="protein sequence ID" value="VFJ55159.1"/>
    <property type="molecule type" value="Genomic_DNA"/>
</dbReference>
<evidence type="ECO:0000313" key="1">
    <source>
        <dbReference type="EMBL" id="VFJ55159.1"/>
    </source>
</evidence>
<evidence type="ECO:0000313" key="3">
    <source>
        <dbReference type="EMBL" id="VFK10649.1"/>
    </source>
</evidence>